<organism evidence="1 2">
    <name type="scientific">Euplotes crassus</name>
    <dbReference type="NCBI Taxonomy" id="5936"/>
    <lineage>
        <taxon>Eukaryota</taxon>
        <taxon>Sar</taxon>
        <taxon>Alveolata</taxon>
        <taxon>Ciliophora</taxon>
        <taxon>Intramacronucleata</taxon>
        <taxon>Spirotrichea</taxon>
        <taxon>Hypotrichia</taxon>
        <taxon>Euplotida</taxon>
        <taxon>Euplotidae</taxon>
        <taxon>Moneuplotes</taxon>
    </lineage>
</organism>
<dbReference type="EMBL" id="CAMPGE010007570">
    <property type="protein sequence ID" value="CAI2366486.1"/>
    <property type="molecule type" value="Genomic_DNA"/>
</dbReference>
<evidence type="ECO:0000313" key="1">
    <source>
        <dbReference type="EMBL" id="CAI2366486.1"/>
    </source>
</evidence>
<accession>A0AAD1UC61</accession>
<evidence type="ECO:0000313" key="2">
    <source>
        <dbReference type="Proteomes" id="UP001295684"/>
    </source>
</evidence>
<comment type="caution">
    <text evidence="1">The sequence shown here is derived from an EMBL/GenBank/DDBJ whole genome shotgun (WGS) entry which is preliminary data.</text>
</comment>
<sequence length="376" mass="43190">MSHIDDNACFDTDQENFETEMSEKVEDDYYSGFLKHNLGQCVAHSKYHRICRFFITSNTFSSSGTIDESMNEINQGWPNKGNNDTESDKIIFCTPRLAFMQQTQTVKPKDKMLAKLDSPNVNTVPKKYRKLENNAQKSKVAENYGEFKHCSKKSQKTKRSKNKHSFTVKISSLTEEETDTHITDRCPDSLKEMQKKLRKRSNNLDKLMQKHRRINSIHCKSYKSRKGTLYLNNIIPKKKTLKLRAQRDIFIKQKMESHLKKHRSGSKTPKVPLPLQLDQNLKRAGNRGSQSSLNSSIVNFQKAGLYLKKCSSSANTNKTAQTRETQKTSSDGCRSQMYMKSLDFYKSDYKFINSHATGVLHLDSANNGPNGYNYCA</sequence>
<keyword evidence="2" id="KW-1185">Reference proteome</keyword>
<dbReference type="Proteomes" id="UP001295684">
    <property type="component" value="Unassembled WGS sequence"/>
</dbReference>
<gene>
    <name evidence="1" type="ORF">ECRASSUSDP1_LOCUS7759</name>
</gene>
<reference evidence="1" key="1">
    <citation type="submission" date="2023-07" db="EMBL/GenBank/DDBJ databases">
        <authorList>
            <consortium name="AG Swart"/>
            <person name="Singh M."/>
            <person name="Singh A."/>
            <person name="Seah K."/>
            <person name="Emmerich C."/>
        </authorList>
    </citation>
    <scope>NUCLEOTIDE SEQUENCE</scope>
    <source>
        <strain evidence="1">DP1</strain>
    </source>
</reference>
<name>A0AAD1UC61_EUPCR</name>
<protein>
    <submittedName>
        <fullName evidence="1">Uncharacterized protein</fullName>
    </submittedName>
</protein>
<dbReference type="AlphaFoldDB" id="A0AAD1UC61"/>
<proteinExistence type="predicted"/>